<sequence>MVEACICSKNWFSSSREPVVVRQYMDEVQTFQDSIEVVPEDASTITSESLAEASQEGAAS</sequence>
<evidence type="ECO:0000313" key="1">
    <source>
        <dbReference type="EnsemblPlants" id="cds.novel_model_6379_5bd9a17a"/>
    </source>
</evidence>
<dbReference type="EnsemblPlants" id="novel_model_6379_5bd9a17a">
    <property type="protein sequence ID" value="cds.novel_model_6379_5bd9a17a"/>
    <property type="gene ID" value="novel_gene_3332_5bd9a17a"/>
</dbReference>
<accession>A0A803R8K1</accession>
<proteinExistence type="predicted"/>
<reference evidence="1" key="1">
    <citation type="submission" date="2018-11" db="EMBL/GenBank/DDBJ databases">
        <authorList>
            <person name="Grassa J C."/>
        </authorList>
    </citation>
    <scope>NUCLEOTIDE SEQUENCE [LARGE SCALE GENOMIC DNA]</scope>
</reference>
<name>A0A803R8K1_CANSA</name>
<protein>
    <submittedName>
        <fullName evidence="1">Uncharacterized protein</fullName>
    </submittedName>
</protein>
<dbReference type="AlphaFoldDB" id="A0A803R8K1"/>
<dbReference type="Proteomes" id="UP000596661">
    <property type="component" value="Chromosome 7"/>
</dbReference>
<evidence type="ECO:0000313" key="2">
    <source>
        <dbReference type="Proteomes" id="UP000596661"/>
    </source>
</evidence>
<dbReference type="EMBL" id="UZAU01000659">
    <property type="status" value="NOT_ANNOTATED_CDS"/>
    <property type="molecule type" value="Genomic_DNA"/>
</dbReference>
<dbReference type="Gramene" id="novel_model_6379_5bd9a17a">
    <property type="protein sequence ID" value="cds.novel_model_6379_5bd9a17a"/>
    <property type="gene ID" value="novel_gene_3332_5bd9a17a"/>
</dbReference>
<keyword evidence="2" id="KW-1185">Reference proteome</keyword>
<organism evidence="1 2">
    <name type="scientific">Cannabis sativa</name>
    <name type="common">Hemp</name>
    <name type="synonym">Marijuana</name>
    <dbReference type="NCBI Taxonomy" id="3483"/>
    <lineage>
        <taxon>Eukaryota</taxon>
        <taxon>Viridiplantae</taxon>
        <taxon>Streptophyta</taxon>
        <taxon>Embryophyta</taxon>
        <taxon>Tracheophyta</taxon>
        <taxon>Spermatophyta</taxon>
        <taxon>Magnoliopsida</taxon>
        <taxon>eudicotyledons</taxon>
        <taxon>Gunneridae</taxon>
        <taxon>Pentapetalae</taxon>
        <taxon>rosids</taxon>
        <taxon>fabids</taxon>
        <taxon>Rosales</taxon>
        <taxon>Cannabaceae</taxon>
        <taxon>Cannabis</taxon>
    </lineage>
</organism>
<reference evidence="1" key="2">
    <citation type="submission" date="2021-03" db="UniProtKB">
        <authorList>
            <consortium name="EnsemblPlants"/>
        </authorList>
    </citation>
    <scope>IDENTIFICATION</scope>
</reference>